<gene>
    <name evidence="1" type="ORF">SFRICE_027703</name>
</gene>
<dbReference type="AlphaFoldDB" id="A0A2H1V879"/>
<organism evidence="1">
    <name type="scientific">Spodoptera frugiperda</name>
    <name type="common">Fall armyworm</name>
    <dbReference type="NCBI Taxonomy" id="7108"/>
    <lineage>
        <taxon>Eukaryota</taxon>
        <taxon>Metazoa</taxon>
        <taxon>Ecdysozoa</taxon>
        <taxon>Arthropoda</taxon>
        <taxon>Hexapoda</taxon>
        <taxon>Insecta</taxon>
        <taxon>Pterygota</taxon>
        <taxon>Neoptera</taxon>
        <taxon>Endopterygota</taxon>
        <taxon>Lepidoptera</taxon>
        <taxon>Glossata</taxon>
        <taxon>Ditrysia</taxon>
        <taxon>Noctuoidea</taxon>
        <taxon>Noctuidae</taxon>
        <taxon>Amphipyrinae</taxon>
        <taxon>Spodoptera</taxon>
    </lineage>
</organism>
<accession>A0A2H1V879</accession>
<dbReference type="EMBL" id="ODYU01001180">
    <property type="protein sequence ID" value="SOQ37045.1"/>
    <property type="molecule type" value="Genomic_DNA"/>
</dbReference>
<sequence>MQHHCGRPMLNCGRLVVDLMMIIIDIEMSCISNFFSSNDFSCFGPGERECQISLTKNHPVPTPAFRAGAPDHPLVNIHVTPRPETTLCGSYKELLVCGNQNRYILHGNYPCGNHNRYTLRSCPATAPTSSIIENYFKTSHPLARRKRFASNVLVRTVGEWNSLSESVFPDGYNLGIFKARLWADVLHLRPHHHLLSDEKAAKRRPIKLCLYRLIDARWDNHPMSSPALGEARARLLLTKNHPSYSCFLSRSPGNP</sequence>
<reference evidence="1" key="1">
    <citation type="submission" date="2016-07" db="EMBL/GenBank/DDBJ databases">
        <authorList>
            <person name="Bretaudeau A."/>
        </authorList>
    </citation>
    <scope>NUCLEOTIDE SEQUENCE</scope>
    <source>
        <strain evidence="1">Rice</strain>
        <tissue evidence="1">Whole body</tissue>
    </source>
</reference>
<proteinExistence type="predicted"/>
<evidence type="ECO:0000313" key="1">
    <source>
        <dbReference type="EMBL" id="SOQ37045.1"/>
    </source>
</evidence>
<protein>
    <submittedName>
        <fullName evidence="1">SFRICE_027703</fullName>
    </submittedName>
</protein>
<name>A0A2H1V879_SPOFR</name>